<protein>
    <recommendedName>
        <fullName evidence="4">DUF5666 domain-containing protein</fullName>
    </recommendedName>
</protein>
<name>A0ABS0J139_9BACT</name>
<dbReference type="EMBL" id="VRYY01000077">
    <property type="protein sequence ID" value="MBG3876119.1"/>
    <property type="molecule type" value="Genomic_DNA"/>
</dbReference>
<feature type="chain" id="PRO_5045243997" description="DUF5666 domain-containing protein" evidence="1">
    <location>
        <begin position="21"/>
        <end position="90"/>
    </location>
</feature>
<feature type="signal peptide" evidence="1">
    <location>
        <begin position="1"/>
        <end position="20"/>
    </location>
</feature>
<organism evidence="2 3">
    <name type="scientific">Nitratidesulfovibrio oxamicus</name>
    <dbReference type="NCBI Taxonomy" id="32016"/>
    <lineage>
        <taxon>Bacteria</taxon>
        <taxon>Pseudomonadati</taxon>
        <taxon>Thermodesulfobacteriota</taxon>
        <taxon>Desulfovibrionia</taxon>
        <taxon>Desulfovibrionales</taxon>
        <taxon>Desulfovibrionaceae</taxon>
        <taxon>Nitratidesulfovibrio</taxon>
    </lineage>
</organism>
<comment type="caution">
    <text evidence="2">The sequence shown here is derived from an EMBL/GenBank/DDBJ whole genome shotgun (WGS) entry which is preliminary data.</text>
</comment>
<evidence type="ECO:0008006" key="4">
    <source>
        <dbReference type="Google" id="ProtNLM"/>
    </source>
</evidence>
<proteinExistence type="predicted"/>
<dbReference type="InterPro" id="IPR035160">
    <property type="entry name" value="DUF5334"/>
</dbReference>
<evidence type="ECO:0000256" key="1">
    <source>
        <dbReference type="SAM" id="SignalP"/>
    </source>
</evidence>
<evidence type="ECO:0000313" key="2">
    <source>
        <dbReference type="EMBL" id="MBG3876119.1"/>
    </source>
</evidence>
<dbReference type="Pfam" id="PF17268">
    <property type="entry name" value="DUF5334"/>
    <property type="match status" value="1"/>
</dbReference>
<keyword evidence="3" id="KW-1185">Reference proteome</keyword>
<dbReference type="Proteomes" id="UP001194469">
    <property type="component" value="Unassembled WGS sequence"/>
</dbReference>
<keyword evidence="1" id="KW-0732">Signal</keyword>
<dbReference type="RefSeq" id="WP_116306274.1">
    <property type="nucleotide sequence ID" value="NZ_VRYY01000077.1"/>
</dbReference>
<reference evidence="2 3" key="1">
    <citation type="submission" date="2019-08" db="EMBL/GenBank/DDBJ databases">
        <authorList>
            <person name="Luo N."/>
        </authorList>
    </citation>
    <scope>NUCLEOTIDE SEQUENCE [LARGE SCALE GENOMIC DNA]</scope>
    <source>
        <strain evidence="2 3">NCIMB 9442</strain>
    </source>
</reference>
<evidence type="ECO:0000313" key="3">
    <source>
        <dbReference type="Proteomes" id="UP001194469"/>
    </source>
</evidence>
<sequence>MRNMLLAMVMVIFWGGVAHAWSGYDQERGADVEIDKGNLVRPGETIEIYDYSDGQYKDVDVEDVRATRYGVEVEVYDGDAGEYRVLEMED</sequence>
<gene>
    <name evidence="2" type="ORF">FVW20_03520</name>
</gene>
<accession>A0ABS0J139</accession>